<dbReference type="OrthoDB" id="687730at2759"/>
<dbReference type="Pfam" id="PF08434">
    <property type="entry name" value="CLCA"/>
    <property type="match status" value="1"/>
</dbReference>
<evidence type="ECO:0000256" key="3">
    <source>
        <dbReference type="SAM" id="SignalP"/>
    </source>
</evidence>
<feature type="compositionally biased region" description="Low complexity" evidence="1">
    <location>
        <begin position="1170"/>
        <end position="1181"/>
    </location>
</feature>
<name>A0A226EX04_FOLCA</name>
<gene>
    <name evidence="5" type="ORF">Fcan01_02484</name>
</gene>
<dbReference type="PROSITE" id="PS50234">
    <property type="entry name" value="VWFA"/>
    <property type="match status" value="1"/>
</dbReference>
<feature type="region of interest" description="Disordered" evidence="1">
    <location>
        <begin position="1160"/>
        <end position="1210"/>
    </location>
</feature>
<evidence type="ECO:0000256" key="2">
    <source>
        <dbReference type="SAM" id="Phobius"/>
    </source>
</evidence>
<keyword evidence="2" id="KW-1133">Transmembrane helix</keyword>
<sequence length="1310" mass="145087">MEKQIYFTMVFALCAIFGVATEASFVTKINSGFERVVVSIDDHLALSPTSSATTGLKGATHECQIVLEQIKDLISRTSDHLYKATKGQTYFRQVSLLLPSNWANTNCTGQDQEVSTATYQSSNSADISFTGDHPVYIDKPWTLQYGPCGVPGKKISVPVSFLSSSITDMELKARLMVRDWVKLRYGVFDENGFAHDEKYPAEFVGSKGKPVQATECRLNRSTAACGEAGEKCDQNLKHPKGKSLMSLPLDSNSVDEFCDVTTHVRTTPTKHNFLCNGLSVWEVMAQHEDFSEMNTLKQQQQNQNGGSSSAPLDKGHNHYETSTMASSTPMTIAAPAPIFSYVTAKSHRMIFLLDRSPEMNRTNRWNNLRRSLYGMFHHLPSGVELGVISYSNNSTISVPLTVASTHNRDALYGRIPFRPLNTESEESCISCAISAARKLIKASVESTGPTTLVLVSGSSSKIFHREWEKIKKLVDNTPLHVIVITYANMNESLGGQELIKLSQYGGFYKVPDSNNDVEQREILSNIFLGILNENVGTPLNKVYGAVHWPDDDWQARGKFTIEDSLGRNTWVMVTTEENGDVDGLQLISPTGREFDFPGHAEGLVYLRIPGLTEAGIWTYVVKFYQNQFPRQISVDVITESRKTESISVKFWNKVIKQEMQQAVDTNVAVSSASTSAEVVLLYTQVQGQRNNMVLILLVFDCWTQEVLPNNERSRVQQRRTNTLISQLLLLERLPTILCSLVKKVIYSSPLIPKFLNLIFYSLRPIYVRMQGCMDPDLTWGDGIYSAYFTQLGPIPGFFSVSIQISDNNGQAVVPVHTNISRGNYDKPTCCGSSVPHIATIPTGSFSRTIAGSSFFVSQGVPMDAQGVPLDPYPPGRITDLRVEKQIDSTSEVKLSWTSPGGDYDKGKAFRYEIRCYTSRDALTNENFRTQGIQVHSSLTPTPELHGIRQSCTVSVPWANEYFYYGIVAVDNQNRGKVSNLVAVLIKETPMSTTKLSEAWEDDARVGNLTSSRSANKDDNMFNAGANWFRGLSEIELYFILAGGAAFLILISIFIIGLVCLKRRKSKSGEAPPAYHNIYNQGHAKNQSGPQPPKDPISCCWENDSNSTEPKHITVAPQKINGLSSPYITETKSYIPASALCAPIQNGSIYRDMVYAGSGSAQHMHTHDSSSVDSSKPSEGGSNETVHVSTDGHHTPALFYTPTHVPPPQRGLSNMNMNLSFEGEHNLHNQSHNNLSRDPLPTRVGEFLHPSDDDEGGFKSQRRNLDGFHKIVPMPSSEYDSPSIMNGSTYGGSVMSIPSSNKKRTRHISFV</sequence>
<protein>
    <submittedName>
        <fullName evidence="5">Calcium-activated chloride channel regulator 1</fullName>
    </submittedName>
</protein>
<proteinExistence type="predicted"/>
<keyword evidence="2" id="KW-0472">Membrane</keyword>
<evidence type="ECO:0000313" key="5">
    <source>
        <dbReference type="EMBL" id="OXA61720.1"/>
    </source>
</evidence>
<dbReference type="STRING" id="158441.A0A226EX04"/>
<accession>A0A226EX04</accession>
<dbReference type="OMA" id="YEEGCAH"/>
<comment type="caution">
    <text evidence="5">The sequence shown here is derived from an EMBL/GenBank/DDBJ whole genome shotgun (WGS) entry which is preliminary data.</text>
</comment>
<evidence type="ECO:0000256" key="1">
    <source>
        <dbReference type="SAM" id="MobiDB-lite"/>
    </source>
</evidence>
<feature type="chain" id="PRO_5013076130" evidence="3">
    <location>
        <begin position="24"/>
        <end position="1310"/>
    </location>
</feature>
<dbReference type="CDD" id="cd00198">
    <property type="entry name" value="vWFA"/>
    <property type="match status" value="1"/>
</dbReference>
<feature type="domain" description="VWFA" evidence="4">
    <location>
        <begin position="348"/>
        <end position="526"/>
    </location>
</feature>
<keyword evidence="3" id="KW-0732">Signal</keyword>
<feature type="region of interest" description="Disordered" evidence="1">
    <location>
        <begin position="1068"/>
        <end position="1097"/>
    </location>
</feature>
<dbReference type="InterPro" id="IPR002035">
    <property type="entry name" value="VWF_A"/>
</dbReference>
<dbReference type="Proteomes" id="UP000198287">
    <property type="component" value="Unassembled WGS sequence"/>
</dbReference>
<reference evidence="5 6" key="1">
    <citation type="submission" date="2015-12" db="EMBL/GenBank/DDBJ databases">
        <title>The genome of Folsomia candida.</title>
        <authorList>
            <person name="Faddeeva A."/>
            <person name="Derks M.F."/>
            <person name="Anvar Y."/>
            <person name="Smit S."/>
            <person name="Van Straalen N."/>
            <person name="Roelofs D."/>
        </authorList>
    </citation>
    <scope>NUCLEOTIDE SEQUENCE [LARGE SCALE GENOMIC DNA]</scope>
    <source>
        <strain evidence="5 6">VU population</strain>
        <tissue evidence="5">Whole body</tissue>
    </source>
</reference>
<dbReference type="GO" id="GO:0032991">
    <property type="term" value="C:protein-containing complex"/>
    <property type="evidence" value="ECO:0007669"/>
    <property type="project" value="UniProtKB-ARBA"/>
</dbReference>
<evidence type="ECO:0000313" key="6">
    <source>
        <dbReference type="Proteomes" id="UP000198287"/>
    </source>
</evidence>
<evidence type="ECO:0000259" key="4">
    <source>
        <dbReference type="PROSITE" id="PS50234"/>
    </source>
</evidence>
<feature type="region of interest" description="Disordered" evidence="1">
    <location>
        <begin position="294"/>
        <end position="326"/>
    </location>
</feature>
<dbReference type="InterPro" id="IPR036465">
    <property type="entry name" value="vWFA_dom_sf"/>
</dbReference>
<dbReference type="InterPro" id="IPR013642">
    <property type="entry name" value="CLCA_N"/>
</dbReference>
<dbReference type="SUPFAM" id="SSF53300">
    <property type="entry name" value="vWA-like"/>
    <property type="match status" value="1"/>
</dbReference>
<keyword evidence="6" id="KW-1185">Reference proteome</keyword>
<feature type="compositionally biased region" description="Low complexity" evidence="1">
    <location>
        <begin position="298"/>
        <end position="309"/>
    </location>
</feature>
<keyword evidence="2" id="KW-0812">Transmembrane</keyword>
<dbReference type="EMBL" id="LNIX01000001">
    <property type="protein sequence ID" value="OXA61720.1"/>
    <property type="molecule type" value="Genomic_DNA"/>
</dbReference>
<organism evidence="5 6">
    <name type="scientific">Folsomia candida</name>
    <name type="common">Springtail</name>
    <dbReference type="NCBI Taxonomy" id="158441"/>
    <lineage>
        <taxon>Eukaryota</taxon>
        <taxon>Metazoa</taxon>
        <taxon>Ecdysozoa</taxon>
        <taxon>Arthropoda</taxon>
        <taxon>Hexapoda</taxon>
        <taxon>Collembola</taxon>
        <taxon>Entomobryomorpha</taxon>
        <taxon>Isotomoidea</taxon>
        <taxon>Isotomidae</taxon>
        <taxon>Proisotominae</taxon>
        <taxon>Folsomia</taxon>
    </lineage>
</organism>
<dbReference type="Pfam" id="PF13519">
    <property type="entry name" value="VWA_2"/>
    <property type="match status" value="1"/>
</dbReference>
<feature type="signal peptide" evidence="3">
    <location>
        <begin position="1"/>
        <end position="23"/>
    </location>
</feature>
<dbReference type="Gene3D" id="3.40.50.410">
    <property type="entry name" value="von Willebrand factor, type A domain"/>
    <property type="match status" value="1"/>
</dbReference>
<feature type="compositionally biased region" description="Polar residues" evidence="1">
    <location>
        <begin position="1077"/>
        <end position="1088"/>
    </location>
</feature>
<feature type="transmembrane region" description="Helical" evidence="2">
    <location>
        <begin position="1036"/>
        <end position="1060"/>
    </location>
</feature>